<evidence type="ECO:0000313" key="10">
    <source>
        <dbReference type="EMBL" id="RMX53463.1"/>
    </source>
</evidence>
<dbReference type="OrthoDB" id="5957092at2759"/>
<sequence>MDVTLTLPPRSKFVLILESSVAVIFMLLSLIGNFTVCLAIFRKRLLRTVPNYLLLNLATADILSAVISFPLLVSVLISGKWMFSRSVCQIQAFQSYVSYSCSLLTLTVTSITRYYATVHPVKHRGVFKVKKVLVLISIVWTASCAFAAMPLLGLGRYQFEAFYAICIHDHNASSSYNMFSFTFLIVNSTVIVTCYSRIFKAMKTRKRRIHHLFAQGSTSRQLEMINAQEAKLTNTIFIVICLFTLCYIPTIVLGFLMFVTVNVPRFARMLSTFSVGFTSVVNPVIYWVRSKAFREALVGIFRKNSFERNSLRIDVGELTRCSNPVELVNVSRGDDGTVKKRKTTITSPEVIVHV</sequence>
<dbReference type="CDD" id="cd00637">
    <property type="entry name" value="7tm_classA_rhodopsin-like"/>
    <property type="match status" value="1"/>
</dbReference>
<feature type="transmembrane region" description="Helical" evidence="8">
    <location>
        <begin position="53"/>
        <end position="77"/>
    </location>
</feature>
<protein>
    <recommendedName>
        <fullName evidence="9">G-protein coupled receptors family 1 profile domain-containing protein</fullName>
    </recommendedName>
</protein>
<feature type="transmembrane region" description="Helical" evidence="8">
    <location>
        <begin position="132"/>
        <end position="152"/>
    </location>
</feature>
<evidence type="ECO:0000256" key="2">
    <source>
        <dbReference type="ARBA" id="ARBA00022692"/>
    </source>
</evidence>
<dbReference type="InterPro" id="IPR050125">
    <property type="entry name" value="GPCR_opsins"/>
</dbReference>
<feature type="transmembrane region" description="Helical" evidence="8">
    <location>
        <begin position="266"/>
        <end position="288"/>
    </location>
</feature>
<keyword evidence="4" id="KW-0297">G-protein coupled receptor</keyword>
<keyword evidence="2 8" id="KW-0812">Transmembrane</keyword>
<keyword evidence="11" id="KW-1185">Reference proteome</keyword>
<feature type="transmembrane region" description="Helical" evidence="8">
    <location>
        <begin position="20"/>
        <end position="41"/>
    </location>
</feature>
<dbReference type="GO" id="GO:0004930">
    <property type="term" value="F:G protein-coupled receptor activity"/>
    <property type="evidence" value="ECO:0007669"/>
    <property type="project" value="UniProtKB-KW"/>
</dbReference>
<evidence type="ECO:0000256" key="6">
    <source>
        <dbReference type="ARBA" id="ARBA00023170"/>
    </source>
</evidence>
<dbReference type="InterPro" id="IPR000276">
    <property type="entry name" value="GPCR_Rhodpsn"/>
</dbReference>
<evidence type="ECO:0000313" key="11">
    <source>
        <dbReference type="Proteomes" id="UP000275408"/>
    </source>
</evidence>
<dbReference type="STRING" id="46731.A0A3M6UIF3"/>
<evidence type="ECO:0000256" key="1">
    <source>
        <dbReference type="ARBA" id="ARBA00004141"/>
    </source>
</evidence>
<keyword evidence="6" id="KW-0675">Receptor</keyword>
<dbReference type="PANTHER" id="PTHR24240">
    <property type="entry name" value="OPSIN"/>
    <property type="match status" value="1"/>
</dbReference>
<dbReference type="SMART" id="SM01381">
    <property type="entry name" value="7TM_GPCR_Srsx"/>
    <property type="match status" value="1"/>
</dbReference>
<evidence type="ECO:0000256" key="3">
    <source>
        <dbReference type="ARBA" id="ARBA00022989"/>
    </source>
</evidence>
<feature type="transmembrane region" description="Helical" evidence="8">
    <location>
        <begin position="97"/>
        <end position="116"/>
    </location>
</feature>
<feature type="domain" description="G-protein coupled receptors family 1 profile" evidence="9">
    <location>
        <begin position="32"/>
        <end position="286"/>
    </location>
</feature>
<dbReference type="Pfam" id="PF00001">
    <property type="entry name" value="7tm_1"/>
    <property type="match status" value="1"/>
</dbReference>
<evidence type="ECO:0000256" key="4">
    <source>
        <dbReference type="ARBA" id="ARBA00023040"/>
    </source>
</evidence>
<comment type="subcellular location">
    <subcellularLocation>
        <location evidence="1">Membrane</location>
        <topology evidence="1">Multi-pass membrane protein</topology>
    </subcellularLocation>
</comment>
<name>A0A3M6UIF3_POCDA</name>
<dbReference type="PRINTS" id="PR00237">
    <property type="entry name" value="GPCRRHODOPSN"/>
</dbReference>
<keyword evidence="7" id="KW-0807">Transducer</keyword>
<dbReference type="Proteomes" id="UP000275408">
    <property type="component" value="Unassembled WGS sequence"/>
</dbReference>
<dbReference type="InterPro" id="IPR017452">
    <property type="entry name" value="GPCR_Rhodpsn_7TM"/>
</dbReference>
<feature type="transmembrane region" description="Helical" evidence="8">
    <location>
        <begin position="236"/>
        <end position="260"/>
    </location>
</feature>
<keyword evidence="5 8" id="KW-0472">Membrane</keyword>
<dbReference type="PROSITE" id="PS50262">
    <property type="entry name" value="G_PROTEIN_RECEP_F1_2"/>
    <property type="match status" value="1"/>
</dbReference>
<dbReference type="GO" id="GO:0016020">
    <property type="term" value="C:membrane"/>
    <property type="evidence" value="ECO:0007669"/>
    <property type="project" value="UniProtKB-SubCell"/>
</dbReference>
<dbReference type="EMBL" id="RCHS01001430">
    <property type="protein sequence ID" value="RMX53463.1"/>
    <property type="molecule type" value="Genomic_DNA"/>
</dbReference>
<proteinExistence type="predicted"/>
<reference evidence="10 11" key="1">
    <citation type="journal article" date="2018" name="Sci. Rep.">
        <title>Comparative analysis of the Pocillopora damicornis genome highlights role of immune system in coral evolution.</title>
        <authorList>
            <person name="Cunning R."/>
            <person name="Bay R.A."/>
            <person name="Gillette P."/>
            <person name="Baker A.C."/>
            <person name="Traylor-Knowles N."/>
        </authorList>
    </citation>
    <scope>NUCLEOTIDE SEQUENCE [LARGE SCALE GENOMIC DNA]</scope>
    <source>
        <strain evidence="10">RSMAS</strain>
        <tissue evidence="10">Whole animal</tissue>
    </source>
</reference>
<dbReference type="SUPFAM" id="SSF81321">
    <property type="entry name" value="Family A G protein-coupled receptor-like"/>
    <property type="match status" value="1"/>
</dbReference>
<dbReference type="Gene3D" id="1.20.1070.10">
    <property type="entry name" value="Rhodopsin 7-helix transmembrane proteins"/>
    <property type="match status" value="1"/>
</dbReference>
<evidence type="ECO:0000259" key="9">
    <source>
        <dbReference type="PROSITE" id="PS50262"/>
    </source>
</evidence>
<gene>
    <name evidence="10" type="ORF">pdam_00013280</name>
</gene>
<accession>A0A3M6UIF3</accession>
<dbReference type="OMA" id="GYISACC"/>
<keyword evidence="3 8" id="KW-1133">Transmembrane helix</keyword>
<comment type="caution">
    <text evidence="10">The sequence shown here is derived from an EMBL/GenBank/DDBJ whole genome shotgun (WGS) entry which is preliminary data.</text>
</comment>
<organism evidence="10 11">
    <name type="scientific">Pocillopora damicornis</name>
    <name type="common">Cauliflower coral</name>
    <name type="synonym">Millepora damicornis</name>
    <dbReference type="NCBI Taxonomy" id="46731"/>
    <lineage>
        <taxon>Eukaryota</taxon>
        <taxon>Metazoa</taxon>
        <taxon>Cnidaria</taxon>
        <taxon>Anthozoa</taxon>
        <taxon>Hexacorallia</taxon>
        <taxon>Scleractinia</taxon>
        <taxon>Astrocoeniina</taxon>
        <taxon>Pocilloporidae</taxon>
        <taxon>Pocillopora</taxon>
    </lineage>
</organism>
<evidence type="ECO:0000256" key="7">
    <source>
        <dbReference type="ARBA" id="ARBA00023224"/>
    </source>
</evidence>
<evidence type="ECO:0000256" key="8">
    <source>
        <dbReference type="SAM" id="Phobius"/>
    </source>
</evidence>
<dbReference type="AlphaFoldDB" id="A0A3M6UIF3"/>
<feature type="transmembrane region" description="Helical" evidence="8">
    <location>
        <begin position="178"/>
        <end position="198"/>
    </location>
</feature>
<evidence type="ECO:0000256" key="5">
    <source>
        <dbReference type="ARBA" id="ARBA00023136"/>
    </source>
</evidence>